<keyword evidence="2" id="KW-0596">Phosphopantetheine</keyword>
<evidence type="ECO:0000256" key="1">
    <source>
        <dbReference type="ARBA" id="ARBA00001957"/>
    </source>
</evidence>
<dbReference type="RefSeq" id="WP_171422104.1">
    <property type="nucleotide sequence ID" value="NZ_JABFJW010000630.1"/>
</dbReference>
<dbReference type="InterPro" id="IPR001242">
    <property type="entry name" value="Condensation_dom"/>
</dbReference>
<dbReference type="InterPro" id="IPR023213">
    <property type="entry name" value="CAT-like_dom_sf"/>
</dbReference>
<dbReference type="Gene3D" id="2.30.38.10">
    <property type="entry name" value="Luciferase, Domain 3"/>
    <property type="match status" value="1"/>
</dbReference>
<dbReference type="Pfam" id="PF13193">
    <property type="entry name" value="AMP-binding_C"/>
    <property type="match status" value="1"/>
</dbReference>
<dbReference type="Pfam" id="PF00501">
    <property type="entry name" value="AMP-binding"/>
    <property type="match status" value="1"/>
</dbReference>
<dbReference type="Gene3D" id="3.30.559.10">
    <property type="entry name" value="Chloramphenicol acetyltransferase-like domain"/>
    <property type="match status" value="2"/>
</dbReference>
<dbReference type="SUPFAM" id="SSF52777">
    <property type="entry name" value="CoA-dependent acyltransferases"/>
    <property type="match status" value="2"/>
</dbReference>
<dbReference type="PROSITE" id="PS00455">
    <property type="entry name" value="AMP_BINDING"/>
    <property type="match status" value="1"/>
</dbReference>
<dbReference type="FunFam" id="3.40.50.12780:FF:000012">
    <property type="entry name" value="Non-ribosomal peptide synthetase"/>
    <property type="match status" value="1"/>
</dbReference>
<organism evidence="6 7">
    <name type="scientific">Corallococcus exercitus</name>
    <dbReference type="NCBI Taxonomy" id="2316736"/>
    <lineage>
        <taxon>Bacteria</taxon>
        <taxon>Pseudomonadati</taxon>
        <taxon>Myxococcota</taxon>
        <taxon>Myxococcia</taxon>
        <taxon>Myxococcales</taxon>
        <taxon>Cystobacterineae</taxon>
        <taxon>Myxococcaceae</taxon>
        <taxon>Corallococcus</taxon>
    </lineage>
</organism>
<dbReference type="FunFam" id="2.30.38.10:FF:000001">
    <property type="entry name" value="Non-ribosomal peptide synthetase PvdI"/>
    <property type="match status" value="1"/>
</dbReference>
<dbReference type="SUPFAM" id="SSF47336">
    <property type="entry name" value="ACP-like"/>
    <property type="match status" value="1"/>
</dbReference>
<dbReference type="PANTHER" id="PTHR45527:SF1">
    <property type="entry name" value="FATTY ACID SYNTHASE"/>
    <property type="match status" value="1"/>
</dbReference>
<dbReference type="FunFam" id="3.30.300.30:FF:000010">
    <property type="entry name" value="Enterobactin synthetase component F"/>
    <property type="match status" value="1"/>
</dbReference>
<dbReference type="Proteomes" id="UP000528460">
    <property type="component" value="Unassembled WGS sequence"/>
</dbReference>
<dbReference type="Gene3D" id="3.30.300.30">
    <property type="match status" value="1"/>
</dbReference>
<feature type="non-terminal residue" evidence="6">
    <location>
        <position position="1"/>
    </location>
</feature>
<dbReference type="InterPro" id="IPR000873">
    <property type="entry name" value="AMP-dep_synth/lig_dom"/>
</dbReference>
<dbReference type="Pfam" id="PF00550">
    <property type="entry name" value="PP-binding"/>
    <property type="match status" value="1"/>
</dbReference>
<dbReference type="GO" id="GO:0044550">
    <property type="term" value="P:secondary metabolite biosynthetic process"/>
    <property type="evidence" value="ECO:0007669"/>
    <property type="project" value="UniProtKB-ARBA"/>
</dbReference>
<dbReference type="Pfam" id="PF00668">
    <property type="entry name" value="Condensation"/>
    <property type="match status" value="2"/>
</dbReference>
<dbReference type="Gene3D" id="3.40.50.980">
    <property type="match status" value="2"/>
</dbReference>
<dbReference type="PANTHER" id="PTHR45527">
    <property type="entry name" value="NONRIBOSOMAL PEPTIDE SYNTHETASE"/>
    <property type="match status" value="1"/>
</dbReference>
<dbReference type="GO" id="GO:0043041">
    <property type="term" value="P:amino acid activation for nonribosomal peptide biosynthetic process"/>
    <property type="evidence" value="ECO:0007669"/>
    <property type="project" value="TreeGrafter"/>
</dbReference>
<dbReference type="InterPro" id="IPR045851">
    <property type="entry name" value="AMP-bd_C_sf"/>
</dbReference>
<reference evidence="6 7" key="1">
    <citation type="submission" date="2020-05" db="EMBL/GenBank/DDBJ databases">
        <authorList>
            <person name="Whitworth D."/>
        </authorList>
    </citation>
    <scope>NUCLEOTIDE SEQUENCE [LARGE SCALE GENOMIC DNA]</scope>
    <source>
        <strain evidence="6 7">CA046A</strain>
    </source>
</reference>
<evidence type="ECO:0000256" key="4">
    <source>
        <dbReference type="SAM" id="MobiDB-lite"/>
    </source>
</evidence>
<name>A0A7Y4K3E9_9BACT</name>
<feature type="region of interest" description="Disordered" evidence="4">
    <location>
        <begin position="686"/>
        <end position="709"/>
    </location>
</feature>
<dbReference type="Gene3D" id="1.10.1200.10">
    <property type="entry name" value="ACP-like"/>
    <property type="match status" value="1"/>
</dbReference>
<evidence type="ECO:0000313" key="6">
    <source>
        <dbReference type="EMBL" id="NOK15082.1"/>
    </source>
</evidence>
<dbReference type="Gene3D" id="3.30.559.30">
    <property type="entry name" value="Nonribosomal peptide synthetase, condensation domain"/>
    <property type="match status" value="1"/>
</dbReference>
<dbReference type="SMART" id="SM00823">
    <property type="entry name" value="PKS_PP"/>
    <property type="match status" value="1"/>
</dbReference>
<dbReference type="InterPro" id="IPR009081">
    <property type="entry name" value="PP-bd_ACP"/>
</dbReference>
<dbReference type="SUPFAM" id="SSF56801">
    <property type="entry name" value="Acetyl-CoA synthetase-like"/>
    <property type="match status" value="1"/>
</dbReference>
<dbReference type="InterPro" id="IPR025110">
    <property type="entry name" value="AMP-bd_C"/>
</dbReference>
<accession>A0A7Y4K3E9</accession>
<dbReference type="GO" id="GO:0005829">
    <property type="term" value="C:cytosol"/>
    <property type="evidence" value="ECO:0007669"/>
    <property type="project" value="TreeGrafter"/>
</dbReference>
<dbReference type="InterPro" id="IPR036736">
    <property type="entry name" value="ACP-like_sf"/>
</dbReference>
<feature type="domain" description="Carrier" evidence="5">
    <location>
        <begin position="706"/>
        <end position="781"/>
    </location>
</feature>
<comment type="cofactor">
    <cofactor evidence="1">
        <name>pantetheine 4'-phosphate</name>
        <dbReference type="ChEBI" id="CHEBI:47942"/>
    </cofactor>
</comment>
<protein>
    <submittedName>
        <fullName evidence="6">Amino acid adenylation domain-containing protein</fullName>
    </submittedName>
</protein>
<evidence type="ECO:0000259" key="5">
    <source>
        <dbReference type="PROSITE" id="PS50075"/>
    </source>
</evidence>
<dbReference type="NCBIfam" id="TIGR01733">
    <property type="entry name" value="AA-adenyl-dom"/>
    <property type="match status" value="1"/>
</dbReference>
<evidence type="ECO:0000256" key="2">
    <source>
        <dbReference type="ARBA" id="ARBA00022450"/>
    </source>
</evidence>
<proteinExistence type="predicted"/>
<dbReference type="GO" id="GO:0003824">
    <property type="term" value="F:catalytic activity"/>
    <property type="evidence" value="ECO:0007669"/>
    <property type="project" value="InterPro"/>
</dbReference>
<evidence type="ECO:0000256" key="3">
    <source>
        <dbReference type="ARBA" id="ARBA00022553"/>
    </source>
</evidence>
<dbReference type="AlphaFoldDB" id="A0A7Y4K3E9"/>
<sequence length="901" mass="98789">DDVVIGSPIAGRRFAELEGLIGFFINTLALRSRLDDGPTFVEMLGRVREATLGAYAHQDIPFEKLVEELQPQRDLSRSPLFQVMLTLQNAPRAEEGARADALSLRPVGQDGSTAAKFDLSFVFTHSPQGLAGSVTYSTALFREDSIRRLVSHLRVLLEAIVLDAGQHVSALPLMEEAERRQVLVDWNATATDFPRDATLHGLIEAQVERTPDAVALEFEGRTLTYRELDARANQLAHVLIAQGVGPEVRVGLLLERSLELVVALLATLKAGGAYVPFDPAYPAQRLTWMLEDARPAVLLAQEHLLSRLPAHDARVLCLDTQWEDIARQPRHAPPPRATADGLAYVIFTSGSTGRPKGAMNAHGPVVNRLRWMQSAYNLGTSDVVLQKTPFSFDVSVWEFFWPLMTGARLVVARPGGHQEPAYLARLISEAGVTTLHFVPSMLQVFLEEPGLEACTSLRRVVCSGEALPVELAERCLRRLPWAGLHNLYGPTEAAVDVTFHQCLPGESRRSVPIGRPVANTQIRLLDSRMEPVPVGVPGELFIGGVQVGRGYLGRPELTAERFIPDAFSGTPGARLYRTGDVARWLPDGAIEYVGRADFQVKVRGLRIELGEIETALKLHPGVQQAVVVAREDATGDRRLVAYVVPSSASLDISTVREALRQRMPEYMVPSAFVALEALPLTPSGKLDRNALPAPEASARDHASYSPPSTPTEELLATLWSGVLRADRIGREDDFFVLGGHSLLATQLVSRIRSAFSVELPLRVLFEAPTLSRLALRVDEALQAAEGIALPPPSAIARGDEAPLSFAQQRLWFLDQLQPGTATYNIPSALHLEGPLDLSALERAFRELLQRHESLRTTFHAHAGEPVQRFHATADFTLDVRDLEHLASDTREAEARRLAGAE</sequence>
<dbReference type="EMBL" id="JABFJW010000630">
    <property type="protein sequence ID" value="NOK15082.1"/>
    <property type="molecule type" value="Genomic_DNA"/>
</dbReference>
<dbReference type="FunFam" id="1.10.1200.10:FF:000016">
    <property type="entry name" value="Non-ribosomal peptide synthase"/>
    <property type="match status" value="1"/>
</dbReference>
<dbReference type="PROSITE" id="PS50075">
    <property type="entry name" value="CARRIER"/>
    <property type="match status" value="1"/>
</dbReference>
<dbReference type="GO" id="GO:0072330">
    <property type="term" value="P:monocarboxylic acid biosynthetic process"/>
    <property type="evidence" value="ECO:0007669"/>
    <property type="project" value="UniProtKB-ARBA"/>
</dbReference>
<dbReference type="GO" id="GO:0031177">
    <property type="term" value="F:phosphopantetheine binding"/>
    <property type="evidence" value="ECO:0007669"/>
    <property type="project" value="InterPro"/>
</dbReference>
<dbReference type="InterPro" id="IPR020806">
    <property type="entry name" value="PKS_PP-bd"/>
</dbReference>
<dbReference type="FunFam" id="3.40.50.980:FF:000001">
    <property type="entry name" value="Non-ribosomal peptide synthetase"/>
    <property type="match status" value="1"/>
</dbReference>
<feature type="non-terminal residue" evidence="6">
    <location>
        <position position="901"/>
    </location>
</feature>
<gene>
    <name evidence="6" type="ORF">HNS30_39345</name>
</gene>
<dbReference type="InterPro" id="IPR010071">
    <property type="entry name" value="AA_adenyl_dom"/>
</dbReference>
<dbReference type="FunFam" id="3.40.50.980:FF:000002">
    <property type="entry name" value="Enterobactin synthetase component F"/>
    <property type="match status" value="1"/>
</dbReference>
<dbReference type="InterPro" id="IPR020845">
    <property type="entry name" value="AMP-binding_CS"/>
</dbReference>
<evidence type="ECO:0000313" key="7">
    <source>
        <dbReference type="Proteomes" id="UP000528460"/>
    </source>
</evidence>
<comment type="caution">
    <text evidence="6">The sequence shown here is derived from an EMBL/GenBank/DDBJ whole genome shotgun (WGS) entry which is preliminary data.</text>
</comment>
<dbReference type="CDD" id="cd17646">
    <property type="entry name" value="A_NRPS_AB3403-like"/>
    <property type="match status" value="1"/>
</dbReference>
<keyword evidence="3" id="KW-0597">Phosphoprotein</keyword>